<name>A0A699YFC3_HAELA</name>
<feature type="region of interest" description="Disordered" evidence="1">
    <location>
        <begin position="182"/>
        <end position="268"/>
    </location>
</feature>
<keyword evidence="3" id="KW-1185">Reference proteome</keyword>
<comment type="caution">
    <text evidence="2">The sequence shown here is derived from an EMBL/GenBank/DDBJ whole genome shotgun (WGS) entry which is preliminary data.</text>
</comment>
<protein>
    <submittedName>
        <fullName evidence="2">Uncharacterized protein</fullName>
    </submittedName>
</protein>
<evidence type="ECO:0000313" key="3">
    <source>
        <dbReference type="Proteomes" id="UP000485058"/>
    </source>
</evidence>
<feature type="compositionally biased region" description="Polar residues" evidence="1">
    <location>
        <begin position="201"/>
        <end position="220"/>
    </location>
</feature>
<sequence length="268" mass="27976">MRDAELYPAATTLPHIWLAAGQHSSACSGSHPWLQLPGTLSEPPQPFFAMLNLRNQAESEFFAQLPQMSPAELQMLMPEAGYDSRARNMLTCCAGMVRSRQPTAEAALHALCALPRLPDLQQEWQDADDDQDLSTESGHWEDWPRGAARAAAEDEDEGGVEVLALGRATTVSILDAPSQIQVDNFCPEPEPELEGEGSGTAVKTQQAAHGCSQPDSQPQGTERACDGGASWGGVDGGEAAAAGTGVTQGATAGAGGAVPGADAWVGEA</sequence>
<organism evidence="2 3">
    <name type="scientific">Haematococcus lacustris</name>
    <name type="common">Green alga</name>
    <name type="synonym">Haematococcus pluvialis</name>
    <dbReference type="NCBI Taxonomy" id="44745"/>
    <lineage>
        <taxon>Eukaryota</taxon>
        <taxon>Viridiplantae</taxon>
        <taxon>Chlorophyta</taxon>
        <taxon>core chlorophytes</taxon>
        <taxon>Chlorophyceae</taxon>
        <taxon>CS clade</taxon>
        <taxon>Chlamydomonadales</taxon>
        <taxon>Haematococcaceae</taxon>
        <taxon>Haematococcus</taxon>
    </lineage>
</organism>
<feature type="non-terminal residue" evidence="2">
    <location>
        <position position="268"/>
    </location>
</feature>
<evidence type="ECO:0000256" key="1">
    <source>
        <dbReference type="SAM" id="MobiDB-lite"/>
    </source>
</evidence>
<gene>
    <name evidence="2" type="ORF">HaLaN_03068</name>
</gene>
<accession>A0A699YFC3</accession>
<dbReference type="AlphaFoldDB" id="A0A699YFC3"/>
<reference evidence="2 3" key="1">
    <citation type="submission" date="2020-02" db="EMBL/GenBank/DDBJ databases">
        <title>Draft genome sequence of Haematococcus lacustris strain NIES-144.</title>
        <authorList>
            <person name="Morimoto D."/>
            <person name="Nakagawa S."/>
            <person name="Yoshida T."/>
            <person name="Sawayama S."/>
        </authorList>
    </citation>
    <scope>NUCLEOTIDE SEQUENCE [LARGE SCALE GENOMIC DNA]</scope>
    <source>
        <strain evidence="2 3">NIES-144</strain>
    </source>
</reference>
<feature type="compositionally biased region" description="Low complexity" evidence="1">
    <location>
        <begin position="259"/>
        <end position="268"/>
    </location>
</feature>
<dbReference type="Proteomes" id="UP000485058">
    <property type="component" value="Unassembled WGS sequence"/>
</dbReference>
<evidence type="ECO:0000313" key="2">
    <source>
        <dbReference type="EMBL" id="GFH08151.1"/>
    </source>
</evidence>
<feature type="region of interest" description="Disordered" evidence="1">
    <location>
        <begin position="126"/>
        <end position="156"/>
    </location>
</feature>
<proteinExistence type="predicted"/>
<dbReference type="EMBL" id="BLLF01000141">
    <property type="protein sequence ID" value="GFH08151.1"/>
    <property type="molecule type" value="Genomic_DNA"/>
</dbReference>
<feature type="compositionally biased region" description="Low complexity" evidence="1">
    <location>
        <begin position="237"/>
        <end position="251"/>
    </location>
</feature>